<gene>
    <name evidence="1" type="ORF">V6N12_046221</name>
</gene>
<dbReference type="EMBL" id="JBBPBM010000812">
    <property type="protein sequence ID" value="KAK8491038.1"/>
    <property type="molecule type" value="Genomic_DNA"/>
</dbReference>
<sequence length="84" mass="9143">MLFCPIDIPLINYLQSIAGPCFLASNLQGVHVINLGACLWGCKGCPGVGHGVGFEEPTWVGRETMELGEEKRKSREIAVRKRSG</sequence>
<comment type="caution">
    <text evidence="1">The sequence shown here is derived from an EMBL/GenBank/DDBJ whole genome shotgun (WGS) entry which is preliminary data.</text>
</comment>
<reference evidence="1 2" key="1">
    <citation type="journal article" date="2024" name="G3 (Bethesda)">
        <title>Genome assembly of Hibiscus sabdariffa L. provides insights into metabolisms of medicinal natural products.</title>
        <authorList>
            <person name="Kim T."/>
        </authorList>
    </citation>
    <scope>NUCLEOTIDE SEQUENCE [LARGE SCALE GENOMIC DNA]</scope>
    <source>
        <strain evidence="1">TK-2024</strain>
        <tissue evidence="1">Old leaves</tissue>
    </source>
</reference>
<proteinExistence type="predicted"/>
<keyword evidence="2" id="KW-1185">Reference proteome</keyword>
<name>A0ABR2ACZ7_9ROSI</name>
<evidence type="ECO:0000313" key="2">
    <source>
        <dbReference type="Proteomes" id="UP001472677"/>
    </source>
</evidence>
<organism evidence="1 2">
    <name type="scientific">Hibiscus sabdariffa</name>
    <name type="common">roselle</name>
    <dbReference type="NCBI Taxonomy" id="183260"/>
    <lineage>
        <taxon>Eukaryota</taxon>
        <taxon>Viridiplantae</taxon>
        <taxon>Streptophyta</taxon>
        <taxon>Embryophyta</taxon>
        <taxon>Tracheophyta</taxon>
        <taxon>Spermatophyta</taxon>
        <taxon>Magnoliopsida</taxon>
        <taxon>eudicotyledons</taxon>
        <taxon>Gunneridae</taxon>
        <taxon>Pentapetalae</taxon>
        <taxon>rosids</taxon>
        <taxon>malvids</taxon>
        <taxon>Malvales</taxon>
        <taxon>Malvaceae</taxon>
        <taxon>Malvoideae</taxon>
        <taxon>Hibiscus</taxon>
    </lineage>
</organism>
<accession>A0ABR2ACZ7</accession>
<dbReference type="Proteomes" id="UP001472677">
    <property type="component" value="Unassembled WGS sequence"/>
</dbReference>
<protein>
    <submittedName>
        <fullName evidence="1">Uncharacterized protein</fullName>
    </submittedName>
</protein>
<evidence type="ECO:0000313" key="1">
    <source>
        <dbReference type="EMBL" id="KAK8491038.1"/>
    </source>
</evidence>